<keyword evidence="1" id="KW-0812">Transmembrane</keyword>
<organism evidence="2 3">
    <name type="scientific">Candidatus Nomurabacteria bacterium RIFOXYA2_FULL_42_12</name>
    <dbReference type="NCBI Taxonomy" id="1801801"/>
    <lineage>
        <taxon>Bacteria</taxon>
        <taxon>Candidatus Nomuraibacteriota</taxon>
    </lineage>
</organism>
<comment type="caution">
    <text evidence="2">The sequence shown here is derived from an EMBL/GenBank/DDBJ whole genome shotgun (WGS) entry which is preliminary data.</text>
</comment>
<keyword evidence="1" id="KW-0472">Membrane</keyword>
<accession>A0A1F6YPK3</accession>
<sequence>MKRKSSVFYINITLSLVAVLLVVNAVSPRGHELIKRALAAVGAITGEGTLNYVARFAGAQNPSNFIGSSIIYDSGTNVGVGTASPSQKLDVNGSLNVSSTGYFGSAIYSPTFTTTTDGTYDNTMSGGTFAGSTVGLRFLNGAGSYAAKFSSYYGDLNVYVGTVASPINAMHINYNNGNVGIGTTSPGYALDVSGIINTSSGSPSGSGTALGYISGSYGWIQSFGSKPLAINPLGNNVGIGKTSPGVKLDVAGAVRTSDGLRIGPWGGSEIILYTGSGCNSGDTQIAINNGRPLCMHGY</sequence>
<evidence type="ECO:0000313" key="3">
    <source>
        <dbReference type="Proteomes" id="UP000178138"/>
    </source>
</evidence>
<gene>
    <name evidence="2" type="ORF">A2225_01155</name>
</gene>
<protein>
    <submittedName>
        <fullName evidence="2">Uncharacterized protein</fullName>
    </submittedName>
</protein>
<dbReference type="Proteomes" id="UP000178138">
    <property type="component" value="Unassembled WGS sequence"/>
</dbReference>
<evidence type="ECO:0000256" key="1">
    <source>
        <dbReference type="SAM" id="Phobius"/>
    </source>
</evidence>
<feature type="transmembrane region" description="Helical" evidence="1">
    <location>
        <begin position="6"/>
        <end position="26"/>
    </location>
</feature>
<keyword evidence="1" id="KW-1133">Transmembrane helix</keyword>
<dbReference type="AlphaFoldDB" id="A0A1F6YPK3"/>
<dbReference type="EMBL" id="MFVZ01000005">
    <property type="protein sequence ID" value="OGJ08329.1"/>
    <property type="molecule type" value="Genomic_DNA"/>
</dbReference>
<evidence type="ECO:0000313" key="2">
    <source>
        <dbReference type="EMBL" id="OGJ08329.1"/>
    </source>
</evidence>
<name>A0A1F6YPK3_9BACT</name>
<proteinExistence type="predicted"/>
<reference evidence="2 3" key="1">
    <citation type="journal article" date="2016" name="Nat. Commun.">
        <title>Thousands of microbial genomes shed light on interconnected biogeochemical processes in an aquifer system.</title>
        <authorList>
            <person name="Anantharaman K."/>
            <person name="Brown C.T."/>
            <person name="Hug L.A."/>
            <person name="Sharon I."/>
            <person name="Castelle C.J."/>
            <person name="Probst A.J."/>
            <person name="Thomas B.C."/>
            <person name="Singh A."/>
            <person name="Wilkins M.J."/>
            <person name="Karaoz U."/>
            <person name="Brodie E.L."/>
            <person name="Williams K.H."/>
            <person name="Hubbard S.S."/>
            <person name="Banfield J.F."/>
        </authorList>
    </citation>
    <scope>NUCLEOTIDE SEQUENCE [LARGE SCALE GENOMIC DNA]</scope>
</reference>